<dbReference type="Proteomes" id="UP000601171">
    <property type="component" value="Unassembled WGS sequence"/>
</dbReference>
<dbReference type="SUPFAM" id="SSF82171">
    <property type="entry name" value="DPP6 N-terminal domain-like"/>
    <property type="match status" value="1"/>
</dbReference>
<reference evidence="5" key="1">
    <citation type="submission" date="2020-08" db="EMBL/GenBank/DDBJ databases">
        <title>Genome public.</title>
        <authorList>
            <person name="Liu C."/>
            <person name="Sun Q."/>
        </authorList>
    </citation>
    <scope>NUCLEOTIDE SEQUENCE</scope>
    <source>
        <strain evidence="5">BX21</strain>
    </source>
</reference>
<dbReference type="AlphaFoldDB" id="A0A926IL38"/>
<dbReference type="SUPFAM" id="SSF53474">
    <property type="entry name" value="alpha/beta-Hydrolases"/>
    <property type="match status" value="1"/>
</dbReference>
<dbReference type="EMBL" id="JACRTG010000030">
    <property type="protein sequence ID" value="MBC8589156.1"/>
    <property type="molecule type" value="Genomic_DNA"/>
</dbReference>
<dbReference type="FunFam" id="3.40.50.1820:FF:000028">
    <property type="entry name" value="S9 family peptidase"/>
    <property type="match status" value="1"/>
</dbReference>
<dbReference type="PANTHER" id="PTHR42776:SF27">
    <property type="entry name" value="DIPEPTIDYL PEPTIDASE FAMILY MEMBER 6"/>
    <property type="match status" value="1"/>
</dbReference>
<name>A0A926IL38_9FIRM</name>
<dbReference type="GO" id="GO:0004252">
    <property type="term" value="F:serine-type endopeptidase activity"/>
    <property type="evidence" value="ECO:0007669"/>
    <property type="project" value="TreeGrafter"/>
</dbReference>
<organism evidence="5 6">
    <name type="scientific">Paratissierella segnis</name>
    <dbReference type="NCBI Taxonomy" id="2763679"/>
    <lineage>
        <taxon>Bacteria</taxon>
        <taxon>Bacillati</taxon>
        <taxon>Bacillota</taxon>
        <taxon>Tissierellia</taxon>
        <taxon>Tissierellales</taxon>
        <taxon>Tissierellaceae</taxon>
        <taxon>Paratissierella</taxon>
    </lineage>
</organism>
<dbReference type="InterPro" id="IPR029058">
    <property type="entry name" value="AB_hydrolase_fold"/>
</dbReference>
<keyword evidence="3" id="KW-0378">Hydrolase</keyword>
<accession>A0A926IL38</accession>
<dbReference type="Pfam" id="PF00326">
    <property type="entry name" value="Peptidase_S9"/>
    <property type="match status" value="1"/>
</dbReference>
<comment type="caution">
    <text evidence="5">The sequence shown here is derived from an EMBL/GenBank/DDBJ whole genome shotgun (WGS) entry which is preliminary data.</text>
</comment>
<dbReference type="Gene3D" id="3.40.50.1820">
    <property type="entry name" value="alpha/beta hydrolase"/>
    <property type="match status" value="1"/>
</dbReference>
<protein>
    <submittedName>
        <fullName evidence="5">S9 family peptidase</fullName>
    </submittedName>
</protein>
<proteinExistence type="inferred from homology"/>
<dbReference type="RefSeq" id="WP_262430617.1">
    <property type="nucleotide sequence ID" value="NZ_JACRTG010000030.1"/>
</dbReference>
<comment type="similarity">
    <text evidence="1">Belongs to the peptidase S9C family.</text>
</comment>
<evidence type="ECO:0000256" key="2">
    <source>
        <dbReference type="ARBA" id="ARBA00022670"/>
    </source>
</evidence>
<evidence type="ECO:0000256" key="1">
    <source>
        <dbReference type="ARBA" id="ARBA00010040"/>
    </source>
</evidence>
<evidence type="ECO:0000313" key="5">
    <source>
        <dbReference type="EMBL" id="MBC8589156.1"/>
    </source>
</evidence>
<feature type="domain" description="Peptidase S9 prolyl oligopeptidase catalytic" evidence="4">
    <location>
        <begin position="454"/>
        <end position="663"/>
    </location>
</feature>
<gene>
    <name evidence="5" type="ORF">H8707_13120</name>
</gene>
<keyword evidence="6" id="KW-1185">Reference proteome</keyword>
<dbReference type="InterPro" id="IPR001375">
    <property type="entry name" value="Peptidase_S9_cat"/>
</dbReference>
<sequence>MEKLQLDDFTKYKFLSGIQFSPNGKKCGFVLHHMDLEDNKYLSNIYILDENGKYFKLTSMDKEKSFIWKDDSTIIFPSNRNKKDETREEKGEPFTNFYEINLNGGEANLLMEIPLNVTGIEILDDNTYLLTAVYDPKLSDFDNLSDAGKEKKLEEIKESKDYEILDEIPFWSNGVGFTNKKRNKLFIYRVKEKTILPITDDFTDVEFISLNSDKSLALIITNSFIDKQSTKNELNIYKIKENVFEKISPYDDFSYSSAHYVGDKILFTGTNNKNFGLNENSKFYVMDLKTEKSYMIANDFDYSLGDSVGSDCKYGGSKGMRVYGDYLYFITTEGYSSFINRLDIKGNIEKLTSPNGSINGFDIKDGKIYFIGLRGLNLQEIYALQDDETQLTYFNAWVNEEKKLSVPEKLTFVNDNNIEIDGWVLKPVDFKEGKLYPGILDIHGGPKTVYGEVFFHEMQYWANEGYFVFFLNPRGSDGRGNEFADIRGKYGTIDYDDIMNFVDMVLINYPEIDKDNIGVTGGSYGGFMTNWIIGHTERFKAAASQRSISNWVSFFGTTDIGYFFADDQNGATPWNDIDKLWFHSPLKYADRVTTPTLFIHSEEDYRCWLPEGLQMFTSLKYHGVDSRLCMFRGENHELSRSGKPKHRVKRLEEITNWFDKYLK</sequence>
<dbReference type="GO" id="GO:0006508">
    <property type="term" value="P:proteolysis"/>
    <property type="evidence" value="ECO:0007669"/>
    <property type="project" value="UniProtKB-KW"/>
</dbReference>
<evidence type="ECO:0000313" key="6">
    <source>
        <dbReference type="Proteomes" id="UP000601171"/>
    </source>
</evidence>
<evidence type="ECO:0000256" key="3">
    <source>
        <dbReference type="ARBA" id="ARBA00022801"/>
    </source>
</evidence>
<evidence type="ECO:0000259" key="4">
    <source>
        <dbReference type="Pfam" id="PF00326"/>
    </source>
</evidence>
<dbReference type="PANTHER" id="PTHR42776">
    <property type="entry name" value="SERINE PEPTIDASE S9 FAMILY MEMBER"/>
    <property type="match status" value="1"/>
</dbReference>
<keyword evidence="2" id="KW-0645">Protease</keyword>